<dbReference type="EMBL" id="GBIH01001161">
    <property type="protein sequence ID" value="JAC93549.1"/>
    <property type="molecule type" value="mRNA"/>
</dbReference>
<protein>
    <submittedName>
        <fullName evidence="1">Uncharacterized protein</fullName>
    </submittedName>
</protein>
<proteinExistence type="evidence at transcript level"/>
<evidence type="ECO:0000313" key="1">
    <source>
        <dbReference type="EMBL" id="JAC93549.1"/>
    </source>
</evidence>
<accession>A0A090XBJ7</accession>
<reference evidence="1" key="1">
    <citation type="journal article" date="2015" name="PLoS Negl. Trop. Dis.">
        <title>Deep Sequencing Analysis of the Ixodes ricinus Haemocytome.</title>
        <authorList>
            <person name="Kotsyfakis M."/>
            <person name="Kopacek P."/>
            <person name="Franta Z."/>
            <person name="Pedra J.H."/>
            <person name="Ribeiro J.M."/>
        </authorList>
    </citation>
    <scope>NUCLEOTIDE SEQUENCE</scope>
</reference>
<name>A0A090XBJ7_IXORI</name>
<feature type="non-terminal residue" evidence="1">
    <location>
        <position position="1"/>
    </location>
</feature>
<sequence>LPWSRIEYIFGTRPLSSLFLTSACALSLVRRGFFRCLLRPQSKPASVLQCCRIQKNKLKKTVYFCAAKYVLHSIKKKKKNHRLL</sequence>
<organism evidence="1">
    <name type="scientific">Ixodes ricinus</name>
    <name type="common">Common tick</name>
    <name type="synonym">Acarus ricinus</name>
    <dbReference type="NCBI Taxonomy" id="34613"/>
    <lineage>
        <taxon>Eukaryota</taxon>
        <taxon>Metazoa</taxon>
        <taxon>Ecdysozoa</taxon>
        <taxon>Arthropoda</taxon>
        <taxon>Chelicerata</taxon>
        <taxon>Arachnida</taxon>
        <taxon>Acari</taxon>
        <taxon>Parasitiformes</taxon>
        <taxon>Ixodida</taxon>
        <taxon>Ixodoidea</taxon>
        <taxon>Ixodidae</taxon>
        <taxon>Ixodinae</taxon>
        <taxon>Ixodes</taxon>
    </lineage>
</organism>
<dbReference type="AlphaFoldDB" id="A0A090XBJ7"/>